<gene>
    <name evidence="2" type="ORF">PMO31116_02630</name>
</gene>
<reference evidence="2 3" key="1">
    <citation type="submission" date="2019-08" db="EMBL/GenBank/DDBJ databases">
        <authorList>
            <person name="Peeters C."/>
        </authorList>
    </citation>
    <scope>NUCLEOTIDE SEQUENCE [LARGE SCALE GENOMIC DNA]</scope>
    <source>
        <strain evidence="2 3">LMG 31116</strain>
    </source>
</reference>
<protein>
    <submittedName>
        <fullName evidence="2">Uncharacterized protein</fullName>
    </submittedName>
</protein>
<name>A0A5E4VJC2_9BURK</name>
<dbReference type="AlphaFoldDB" id="A0A5E4VJC2"/>
<dbReference type="Proteomes" id="UP000368474">
    <property type="component" value="Unassembled WGS sequence"/>
</dbReference>
<dbReference type="EMBL" id="CABPSD010000007">
    <property type="protein sequence ID" value="VVE11509.1"/>
    <property type="molecule type" value="Genomic_DNA"/>
</dbReference>
<feature type="region of interest" description="Disordered" evidence="1">
    <location>
        <begin position="1"/>
        <end position="53"/>
    </location>
</feature>
<keyword evidence="3" id="KW-1185">Reference proteome</keyword>
<sequence length="53" mass="5906">MTLLMTRQMIGAAKRRPIPRARNQLPGSRAPGRLAPGRYLASYNAPYESPHSQ</sequence>
<evidence type="ECO:0000313" key="2">
    <source>
        <dbReference type="EMBL" id="VVE11509.1"/>
    </source>
</evidence>
<organism evidence="2 3">
    <name type="scientific">Pandoraea morbifera</name>
    <dbReference type="NCBI Taxonomy" id="2508300"/>
    <lineage>
        <taxon>Bacteria</taxon>
        <taxon>Pseudomonadati</taxon>
        <taxon>Pseudomonadota</taxon>
        <taxon>Betaproteobacteria</taxon>
        <taxon>Burkholderiales</taxon>
        <taxon>Burkholderiaceae</taxon>
        <taxon>Pandoraea</taxon>
    </lineage>
</organism>
<proteinExistence type="predicted"/>
<evidence type="ECO:0000256" key="1">
    <source>
        <dbReference type="SAM" id="MobiDB-lite"/>
    </source>
</evidence>
<evidence type="ECO:0000313" key="3">
    <source>
        <dbReference type="Proteomes" id="UP000368474"/>
    </source>
</evidence>
<accession>A0A5E4VJC2</accession>